<keyword evidence="11 16" id="KW-1133">Transmembrane helix</keyword>
<dbReference type="Pfam" id="PF00072">
    <property type="entry name" value="Response_reg"/>
    <property type="match status" value="1"/>
</dbReference>
<dbReference type="InterPro" id="IPR003594">
    <property type="entry name" value="HATPase_dom"/>
</dbReference>
<evidence type="ECO:0000256" key="11">
    <source>
        <dbReference type="ARBA" id="ARBA00022989"/>
    </source>
</evidence>
<comment type="caution">
    <text evidence="20">The sequence shown here is derived from an EMBL/GenBank/DDBJ whole genome shotgun (WGS) entry which is preliminary data.</text>
</comment>
<dbReference type="Gene3D" id="3.30.450.20">
    <property type="entry name" value="PAS domain"/>
    <property type="match status" value="1"/>
</dbReference>
<keyword evidence="14" id="KW-0131">Cell cycle</keyword>
<dbReference type="AlphaFoldDB" id="A0A6B2LWY6"/>
<dbReference type="InterPro" id="IPR004358">
    <property type="entry name" value="Sig_transdc_His_kin-like_C"/>
</dbReference>
<comment type="subcellular location">
    <subcellularLocation>
        <location evidence="2">Cell membrane</location>
        <topology evidence="2">Multi-pass membrane protein</topology>
    </subcellularLocation>
</comment>
<dbReference type="EC" id="2.7.13.3" evidence="3"/>
<dbReference type="InterPro" id="IPR000700">
    <property type="entry name" value="PAS-assoc_C"/>
</dbReference>
<dbReference type="InterPro" id="IPR001789">
    <property type="entry name" value="Sig_transdc_resp-reg_receiver"/>
</dbReference>
<evidence type="ECO:0000259" key="17">
    <source>
        <dbReference type="PROSITE" id="PS50109"/>
    </source>
</evidence>
<sequence>MKLRKILNLGFIHMGSKLSSAGIRQAVILNPIVAFLIYLGSAGLGLEMALWQQFAPLIWPPAGFGLVLLLLGGLNKLPVIFIGATVIRFFESGGLGDALLFGTGYSLAAYLTVYVLNRFLNFKTGLESLKDVSSFMLFGVLLFPVISALISTASIWQFTPDFCPDFFSLFSVRWLSDALGVLVLAPFLLVWYSRTRINWRNEQTVEVLGWLAILIFLGALVFRNWAPSDTLRYPMELAMFPIMAWAAIRFGQRGVTIGILVISMMAVWELKDVIGPDATKTISQPPGYLWVFVGVLATTGLYLAATWTELREREEELRTNEERLRAFVHALPDLALVFGQDGICSEIFAPLNSHFRARMHSFRGKTLEEIYPRDLARKFADTIDSVIRDRNLEVVRYAISIDGDDRTYEGRFAPIESFEGQPPSVMVVSYDLTESQHARQDLQKRDFLLNALTRAESILLKEKVFHRGVRKAIECVGKGLSLDIVQVYQVRPGEDSADGWECTHEWLRESPFIFGSPTISGAELRKITSNWQTLIEDGEPWNMHYSSANEPTRSFLSQLGMRSLTIFGFRPDGGVAGYIVYGSTLERSEKDANTAAVLQAITESLRAYMETQIIQDQLREAKEAAVSADHAKSEFLAIMSHEIRTPMNAIIGFSDLLRQTEVSEQQGEYVDIITRSGKDLLELINNILDFSKLESNSVQLEHTRFNLETTLIEVLEMVLFRAKEKGITLDFEGNDDLRALFWGDPLRLRQVLLNLLTNAIKFTQKGSVTLEVLTVEKDSPWMTFEMRVIDTGIGIPEEHRGELFKAFQQVDSSTTREYGGTGLGLTIVQRLVDKMGGRVSLESTEGEGSTFSVVLRFEKDLQEAVEPSAKKPEDTLSKSFSEDYPFRILVVEDDLVNTRLICEVLSRLGYEADAVTDGYKALAVITEGRHDLVIMDMQMSRMDGLEATSRIRSGECGALVKNIPIIALTALALEEERARILESGVDHYLSKPIHLPSLKKILMDVSGDPAN</sequence>
<evidence type="ECO:0000256" key="14">
    <source>
        <dbReference type="ARBA" id="ARBA00023306"/>
    </source>
</evidence>
<evidence type="ECO:0000256" key="8">
    <source>
        <dbReference type="ARBA" id="ARBA00022741"/>
    </source>
</evidence>
<evidence type="ECO:0000256" key="12">
    <source>
        <dbReference type="ARBA" id="ARBA00023012"/>
    </source>
</evidence>
<feature type="domain" description="Response regulatory" evidence="18">
    <location>
        <begin position="887"/>
        <end position="1006"/>
    </location>
</feature>
<name>A0A6B2LWY6_9BACT</name>
<comment type="catalytic activity">
    <reaction evidence="1">
        <text>ATP + protein L-histidine = ADP + protein N-phospho-L-histidine.</text>
        <dbReference type="EC" id="2.7.13.3"/>
    </reaction>
</comment>
<dbReference type="RefSeq" id="WP_163961598.1">
    <property type="nucleotide sequence ID" value="NZ_JAAGNX010000001.1"/>
</dbReference>
<dbReference type="Proteomes" id="UP000478417">
    <property type="component" value="Unassembled WGS sequence"/>
</dbReference>
<keyword evidence="13 16" id="KW-0472">Membrane</keyword>
<keyword evidence="21" id="KW-1185">Reference proteome</keyword>
<dbReference type="Pfam" id="PF00512">
    <property type="entry name" value="HisKA"/>
    <property type="match status" value="1"/>
</dbReference>
<keyword evidence="6" id="KW-0808">Transferase</keyword>
<feature type="transmembrane region" description="Helical" evidence="16">
    <location>
        <begin position="63"/>
        <end position="87"/>
    </location>
</feature>
<evidence type="ECO:0000313" key="20">
    <source>
        <dbReference type="EMBL" id="NDV61038.1"/>
    </source>
</evidence>
<dbReference type="SUPFAM" id="SSF52172">
    <property type="entry name" value="CheY-like"/>
    <property type="match status" value="1"/>
</dbReference>
<dbReference type="PRINTS" id="PR00344">
    <property type="entry name" value="BCTRLSENSOR"/>
</dbReference>
<dbReference type="Pfam" id="PF05231">
    <property type="entry name" value="MASE1"/>
    <property type="match status" value="1"/>
</dbReference>
<dbReference type="InterPro" id="IPR036890">
    <property type="entry name" value="HATPase_C_sf"/>
</dbReference>
<evidence type="ECO:0000313" key="21">
    <source>
        <dbReference type="Proteomes" id="UP000478417"/>
    </source>
</evidence>
<dbReference type="FunFam" id="1.10.287.130:FF:000038">
    <property type="entry name" value="Sensory transduction histidine kinase"/>
    <property type="match status" value="1"/>
</dbReference>
<dbReference type="SMART" id="SM00387">
    <property type="entry name" value="HATPase_c"/>
    <property type="match status" value="1"/>
</dbReference>
<dbReference type="InterPro" id="IPR003661">
    <property type="entry name" value="HisK_dim/P_dom"/>
</dbReference>
<evidence type="ECO:0000256" key="1">
    <source>
        <dbReference type="ARBA" id="ARBA00000085"/>
    </source>
</evidence>
<proteinExistence type="predicted"/>
<dbReference type="Gene3D" id="3.30.565.10">
    <property type="entry name" value="Histidine kinase-like ATPase, C-terminal domain"/>
    <property type="match status" value="1"/>
</dbReference>
<keyword evidence="10" id="KW-0067">ATP-binding</keyword>
<dbReference type="PANTHER" id="PTHR45339">
    <property type="entry name" value="HYBRID SIGNAL TRANSDUCTION HISTIDINE KINASE J"/>
    <property type="match status" value="1"/>
</dbReference>
<reference evidence="20 21" key="1">
    <citation type="submission" date="2020-02" db="EMBL/GenBank/DDBJ databases">
        <title>Albibacoteraceae fam. nov., the first described family within the subdivision 4 Verrucomicrobia.</title>
        <authorList>
            <person name="Xi F."/>
        </authorList>
    </citation>
    <scope>NUCLEOTIDE SEQUENCE [LARGE SCALE GENOMIC DNA]</scope>
    <source>
        <strain evidence="20 21">CK1056</strain>
    </source>
</reference>
<feature type="transmembrane region" description="Helical" evidence="16">
    <location>
        <begin position="242"/>
        <end position="268"/>
    </location>
</feature>
<keyword evidence="7 16" id="KW-0812">Transmembrane</keyword>
<dbReference type="SUPFAM" id="SSF55785">
    <property type="entry name" value="PYP-like sensor domain (PAS domain)"/>
    <property type="match status" value="1"/>
</dbReference>
<evidence type="ECO:0000256" key="13">
    <source>
        <dbReference type="ARBA" id="ARBA00023136"/>
    </source>
</evidence>
<keyword evidence="5 15" id="KW-0597">Phosphoprotein</keyword>
<keyword evidence="8" id="KW-0547">Nucleotide-binding</keyword>
<dbReference type="PROSITE" id="PS50110">
    <property type="entry name" value="RESPONSE_REGULATORY"/>
    <property type="match status" value="1"/>
</dbReference>
<dbReference type="GO" id="GO:0005524">
    <property type="term" value="F:ATP binding"/>
    <property type="evidence" value="ECO:0007669"/>
    <property type="project" value="UniProtKB-KW"/>
</dbReference>
<organism evidence="20 21">
    <name type="scientific">Oceanipulchritudo coccoides</name>
    <dbReference type="NCBI Taxonomy" id="2706888"/>
    <lineage>
        <taxon>Bacteria</taxon>
        <taxon>Pseudomonadati</taxon>
        <taxon>Verrucomicrobiota</taxon>
        <taxon>Opitutia</taxon>
        <taxon>Puniceicoccales</taxon>
        <taxon>Oceanipulchritudinaceae</taxon>
        <taxon>Oceanipulchritudo</taxon>
    </lineage>
</organism>
<feature type="transmembrane region" description="Helical" evidence="16">
    <location>
        <begin position="31"/>
        <end position="51"/>
    </location>
</feature>
<feature type="domain" description="Histidine kinase" evidence="17">
    <location>
        <begin position="638"/>
        <end position="859"/>
    </location>
</feature>
<dbReference type="InterPro" id="IPR011006">
    <property type="entry name" value="CheY-like_superfamily"/>
</dbReference>
<dbReference type="SUPFAM" id="SSF55874">
    <property type="entry name" value="ATPase domain of HSP90 chaperone/DNA topoisomerase II/histidine kinase"/>
    <property type="match status" value="1"/>
</dbReference>
<evidence type="ECO:0000259" key="18">
    <source>
        <dbReference type="PROSITE" id="PS50110"/>
    </source>
</evidence>
<evidence type="ECO:0000256" key="9">
    <source>
        <dbReference type="ARBA" id="ARBA00022777"/>
    </source>
</evidence>
<protein>
    <recommendedName>
        <fullName evidence="3">histidine kinase</fullName>
        <ecNumber evidence="3">2.7.13.3</ecNumber>
    </recommendedName>
</protein>
<dbReference type="PROSITE" id="PS50109">
    <property type="entry name" value="HIS_KIN"/>
    <property type="match status" value="1"/>
</dbReference>
<dbReference type="Gene3D" id="3.40.50.2300">
    <property type="match status" value="1"/>
</dbReference>
<dbReference type="Pfam" id="PF08448">
    <property type="entry name" value="PAS_4"/>
    <property type="match status" value="1"/>
</dbReference>
<dbReference type="InterPro" id="IPR035965">
    <property type="entry name" value="PAS-like_dom_sf"/>
</dbReference>
<evidence type="ECO:0000256" key="2">
    <source>
        <dbReference type="ARBA" id="ARBA00004651"/>
    </source>
</evidence>
<feature type="transmembrane region" description="Helical" evidence="16">
    <location>
        <begin position="204"/>
        <end position="222"/>
    </location>
</feature>
<accession>A0A6B2LWY6</accession>
<dbReference type="GO" id="GO:0000155">
    <property type="term" value="F:phosphorelay sensor kinase activity"/>
    <property type="evidence" value="ECO:0007669"/>
    <property type="project" value="InterPro"/>
</dbReference>
<dbReference type="InterPro" id="IPR013656">
    <property type="entry name" value="PAS_4"/>
</dbReference>
<evidence type="ECO:0000256" key="15">
    <source>
        <dbReference type="PROSITE-ProRule" id="PRU00169"/>
    </source>
</evidence>
<dbReference type="FunFam" id="3.30.565.10:FF:000010">
    <property type="entry name" value="Sensor histidine kinase RcsC"/>
    <property type="match status" value="1"/>
</dbReference>
<dbReference type="Pfam" id="PF02518">
    <property type="entry name" value="HATPase_c"/>
    <property type="match status" value="1"/>
</dbReference>
<dbReference type="EMBL" id="JAAGNX010000001">
    <property type="protein sequence ID" value="NDV61038.1"/>
    <property type="molecule type" value="Genomic_DNA"/>
</dbReference>
<dbReference type="SMART" id="SM00448">
    <property type="entry name" value="REC"/>
    <property type="match status" value="1"/>
</dbReference>
<feature type="modified residue" description="4-aspartylphosphate" evidence="15">
    <location>
        <position position="936"/>
    </location>
</feature>
<dbReference type="GO" id="GO:0005886">
    <property type="term" value="C:plasma membrane"/>
    <property type="evidence" value="ECO:0007669"/>
    <property type="project" value="UniProtKB-SubCell"/>
</dbReference>
<keyword evidence="4" id="KW-1003">Cell membrane</keyword>
<dbReference type="SUPFAM" id="SSF47384">
    <property type="entry name" value="Homodimeric domain of signal transducing histidine kinase"/>
    <property type="match status" value="1"/>
</dbReference>
<feature type="transmembrane region" description="Helical" evidence="16">
    <location>
        <begin position="99"/>
        <end position="120"/>
    </location>
</feature>
<keyword evidence="9" id="KW-0418">Kinase</keyword>
<feature type="transmembrane region" description="Helical" evidence="16">
    <location>
        <begin position="288"/>
        <end position="307"/>
    </location>
</feature>
<keyword evidence="12" id="KW-0902">Two-component regulatory system</keyword>
<feature type="domain" description="PAC" evidence="19">
    <location>
        <begin position="388"/>
        <end position="444"/>
    </location>
</feature>
<feature type="transmembrane region" description="Helical" evidence="16">
    <location>
        <begin position="170"/>
        <end position="192"/>
    </location>
</feature>
<gene>
    <name evidence="20" type="ORF">G0Q06_01095</name>
</gene>
<dbReference type="SMART" id="SM00388">
    <property type="entry name" value="HisKA"/>
    <property type="match status" value="1"/>
</dbReference>
<dbReference type="Gene3D" id="1.10.287.130">
    <property type="match status" value="1"/>
</dbReference>
<dbReference type="InterPro" id="IPR036097">
    <property type="entry name" value="HisK_dim/P_sf"/>
</dbReference>
<dbReference type="CDD" id="cd17546">
    <property type="entry name" value="REC_hyHK_CKI1_RcsC-like"/>
    <property type="match status" value="1"/>
</dbReference>
<dbReference type="PROSITE" id="PS50113">
    <property type="entry name" value="PAC"/>
    <property type="match status" value="1"/>
</dbReference>
<dbReference type="CDD" id="cd16922">
    <property type="entry name" value="HATPase_EvgS-ArcB-TorS-like"/>
    <property type="match status" value="1"/>
</dbReference>
<evidence type="ECO:0000256" key="5">
    <source>
        <dbReference type="ARBA" id="ARBA00022553"/>
    </source>
</evidence>
<dbReference type="CDD" id="cd00082">
    <property type="entry name" value="HisKA"/>
    <property type="match status" value="1"/>
</dbReference>
<evidence type="ECO:0000256" key="16">
    <source>
        <dbReference type="SAM" id="Phobius"/>
    </source>
</evidence>
<evidence type="ECO:0000256" key="4">
    <source>
        <dbReference type="ARBA" id="ARBA00022475"/>
    </source>
</evidence>
<evidence type="ECO:0000256" key="6">
    <source>
        <dbReference type="ARBA" id="ARBA00022679"/>
    </source>
</evidence>
<feature type="transmembrane region" description="Helical" evidence="16">
    <location>
        <begin position="132"/>
        <end position="158"/>
    </location>
</feature>
<dbReference type="InterPro" id="IPR007895">
    <property type="entry name" value="MASE1"/>
</dbReference>
<evidence type="ECO:0000256" key="7">
    <source>
        <dbReference type="ARBA" id="ARBA00022692"/>
    </source>
</evidence>
<evidence type="ECO:0000256" key="10">
    <source>
        <dbReference type="ARBA" id="ARBA00022840"/>
    </source>
</evidence>
<dbReference type="PANTHER" id="PTHR45339:SF1">
    <property type="entry name" value="HYBRID SIGNAL TRANSDUCTION HISTIDINE KINASE J"/>
    <property type="match status" value="1"/>
</dbReference>
<evidence type="ECO:0000259" key="19">
    <source>
        <dbReference type="PROSITE" id="PS50113"/>
    </source>
</evidence>
<dbReference type="InterPro" id="IPR005467">
    <property type="entry name" value="His_kinase_dom"/>
</dbReference>
<evidence type="ECO:0000256" key="3">
    <source>
        <dbReference type="ARBA" id="ARBA00012438"/>
    </source>
</evidence>